<proteinExistence type="predicted"/>
<organism evidence="2 3">
    <name type="scientific">Parascaris univalens</name>
    <name type="common">Nematode worm</name>
    <dbReference type="NCBI Taxonomy" id="6257"/>
    <lineage>
        <taxon>Eukaryota</taxon>
        <taxon>Metazoa</taxon>
        <taxon>Ecdysozoa</taxon>
        <taxon>Nematoda</taxon>
        <taxon>Chromadorea</taxon>
        <taxon>Rhabditida</taxon>
        <taxon>Spirurina</taxon>
        <taxon>Ascaridomorpha</taxon>
        <taxon>Ascaridoidea</taxon>
        <taxon>Ascarididae</taxon>
        <taxon>Parascaris</taxon>
    </lineage>
</organism>
<sequence>MCIIAICAMFYCLIVTSIQGYIIVDPLNFRIGNDIYGRPQVDLGAMWNFFGYGFGANTDWTAGPGSFSSTNINSIFAPGGPYSFGSFFGWPIGKKK</sequence>
<keyword evidence="2" id="KW-1185">Reference proteome</keyword>
<keyword evidence="1" id="KW-0732">Signal</keyword>
<dbReference type="WBParaSite" id="PgR021_g037_t01">
    <property type="protein sequence ID" value="PgR021_g037_t01"/>
    <property type="gene ID" value="PgR021_g037"/>
</dbReference>
<feature type="signal peptide" evidence="1">
    <location>
        <begin position="1"/>
        <end position="20"/>
    </location>
</feature>
<name>A0A915B2I8_PARUN</name>
<evidence type="ECO:0000256" key="1">
    <source>
        <dbReference type="SAM" id="SignalP"/>
    </source>
</evidence>
<accession>A0A915B2I8</accession>
<feature type="chain" id="PRO_5036688070" evidence="1">
    <location>
        <begin position="21"/>
        <end position="96"/>
    </location>
</feature>
<evidence type="ECO:0000313" key="3">
    <source>
        <dbReference type="WBParaSite" id="PgR021_g037_t01"/>
    </source>
</evidence>
<reference evidence="3" key="1">
    <citation type="submission" date="2022-11" db="UniProtKB">
        <authorList>
            <consortium name="WormBaseParasite"/>
        </authorList>
    </citation>
    <scope>IDENTIFICATION</scope>
</reference>
<protein>
    <submittedName>
        <fullName evidence="3">Uncharacterized protein</fullName>
    </submittedName>
</protein>
<dbReference type="AlphaFoldDB" id="A0A915B2I8"/>
<dbReference type="Proteomes" id="UP000887569">
    <property type="component" value="Unplaced"/>
</dbReference>
<evidence type="ECO:0000313" key="2">
    <source>
        <dbReference type="Proteomes" id="UP000887569"/>
    </source>
</evidence>